<accession>A0A182N9Z7</accession>
<dbReference type="InterPro" id="IPR037785">
    <property type="entry name" value="C2_C2CD5"/>
</dbReference>
<dbReference type="PANTHER" id="PTHR37412">
    <property type="entry name" value="C2 DOMAIN-CONTAINING PROTEIN 5"/>
    <property type="match status" value="1"/>
</dbReference>
<dbReference type="InterPro" id="IPR035892">
    <property type="entry name" value="C2_domain_sf"/>
</dbReference>
<dbReference type="InterPro" id="IPR057815">
    <property type="entry name" value="C2CD5_C"/>
</dbReference>
<feature type="region of interest" description="Disordered" evidence="1">
    <location>
        <begin position="893"/>
        <end position="926"/>
    </location>
</feature>
<protein>
    <recommendedName>
        <fullName evidence="2">C2 domain-containing protein</fullName>
    </recommendedName>
</protein>
<dbReference type="InterPro" id="IPR056431">
    <property type="entry name" value="C2CD5_YbjQ-rel_dom"/>
</dbReference>
<dbReference type="InterPro" id="IPR038983">
    <property type="entry name" value="C2CD5"/>
</dbReference>
<evidence type="ECO:0000256" key="1">
    <source>
        <dbReference type="SAM" id="MobiDB-lite"/>
    </source>
</evidence>
<dbReference type="GO" id="GO:0010828">
    <property type="term" value="P:positive regulation of D-glucose transmembrane transport"/>
    <property type="evidence" value="ECO:0007669"/>
    <property type="project" value="TreeGrafter"/>
</dbReference>
<dbReference type="Pfam" id="PF00168">
    <property type="entry name" value="C2"/>
    <property type="match status" value="1"/>
</dbReference>
<dbReference type="GO" id="GO:0005544">
    <property type="term" value="F:calcium-dependent phospholipid binding"/>
    <property type="evidence" value="ECO:0007669"/>
    <property type="project" value="InterPro"/>
</dbReference>
<evidence type="ECO:0000259" key="2">
    <source>
        <dbReference type="PROSITE" id="PS50004"/>
    </source>
</evidence>
<dbReference type="InterPro" id="IPR000008">
    <property type="entry name" value="C2_dom"/>
</dbReference>
<dbReference type="EnsemblMetazoa" id="ADIR004473-RA">
    <property type="protein sequence ID" value="ADIR004473-PA"/>
    <property type="gene ID" value="ADIR004473"/>
</dbReference>
<dbReference type="Pfam" id="PF23025">
    <property type="entry name" value="YbjQ_2"/>
    <property type="match status" value="3"/>
</dbReference>
<dbReference type="PANTHER" id="PTHR37412:SF2">
    <property type="entry name" value="C2 DOMAIN-CONTAINING PROTEIN 5"/>
    <property type="match status" value="1"/>
</dbReference>
<evidence type="ECO:0000313" key="4">
    <source>
        <dbReference type="Proteomes" id="UP000075884"/>
    </source>
</evidence>
<dbReference type="STRING" id="7168.A0A182N9Z7"/>
<dbReference type="GO" id="GO:0072659">
    <property type="term" value="P:protein localization to plasma membrane"/>
    <property type="evidence" value="ECO:0007669"/>
    <property type="project" value="TreeGrafter"/>
</dbReference>
<reference evidence="3" key="2">
    <citation type="submission" date="2020-05" db="UniProtKB">
        <authorList>
            <consortium name="EnsemblMetazoa"/>
        </authorList>
    </citation>
    <scope>IDENTIFICATION</scope>
    <source>
        <strain evidence="3">WRAIR2</strain>
    </source>
</reference>
<reference evidence="4" key="1">
    <citation type="submission" date="2013-03" db="EMBL/GenBank/DDBJ databases">
        <title>The Genome Sequence of Anopheles dirus WRAIR2.</title>
        <authorList>
            <consortium name="The Broad Institute Genomics Platform"/>
            <person name="Neafsey D.E."/>
            <person name="Walton C."/>
            <person name="Walker B."/>
            <person name="Young S.K."/>
            <person name="Zeng Q."/>
            <person name="Gargeya S."/>
            <person name="Fitzgerald M."/>
            <person name="Haas B."/>
            <person name="Abouelleil A."/>
            <person name="Allen A.W."/>
            <person name="Alvarado L."/>
            <person name="Arachchi H.M."/>
            <person name="Berlin A.M."/>
            <person name="Chapman S.B."/>
            <person name="Gainer-Dewar J."/>
            <person name="Goldberg J."/>
            <person name="Griggs A."/>
            <person name="Gujja S."/>
            <person name="Hansen M."/>
            <person name="Howarth C."/>
            <person name="Imamovic A."/>
            <person name="Ireland A."/>
            <person name="Larimer J."/>
            <person name="McCowan C."/>
            <person name="Murphy C."/>
            <person name="Pearson M."/>
            <person name="Poon T.W."/>
            <person name="Priest M."/>
            <person name="Roberts A."/>
            <person name="Saif S."/>
            <person name="Shea T."/>
            <person name="Sisk P."/>
            <person name="Sykes S."/>
            <person name="Wortman J."/>
            <person name="Nusbaum C."/>
            <person name="Birren B."/>
        </authorList>
    </citation>
    <scope>NUCLEOTIDE SEQUENCE [LARGE SCALE GENOMIC DNA]</scope>
    <source>
        <strain evidence="4">WRAIR2</strain>
    </source>
</reference>
<feature type="compositionally biased region" description="Basic and acidic residues" evidence="1">
    <location>
        <begin position="512"/>
        <end position="537"/>
    </location>
</feature>
<dbReference type="SMART" id="SM00239">
    <property type="entry name" value="C2"/>
    <property type="match status" value="1"/>
</dbReference>
<dbReference type="GO" id="GO:0031340">
    <property type="term" value="P:positive regulation of vesicle fusion"/>
    <property type="evidence" value="ECO:0007669"/>
    <property type="project" value="TreeGrafter"/>
</dbReference>
<dbReference type="PROSITE" id="PS50004">
    <property type="entry name" value="C2"/>
    <property type="match status" value="1"/>
</dbReference>
<dbReference type="GO" id="GO:0005886">
    <property type="term" value="C:plasma membrane"/>
    <property type="evidence" value="ECO:0007669"/>
    <property type="project" value="TreeGrafter"/>
</dbReference>
<name>A0A182N9Z7_9DIPT</name>
<proteinExistence type="predicted"/>
<dbReference type="GO" id="GO:0090314">
    <property type="term" value="P:positive regulation of protein targeting to membrane"/>
    <property type="evidence" value="ECO:0007669"/>
    <property type="project" value="TreeGrafter"/>
</dbReference>
<dbReference type="InterPro" id="IPR056430">
    <property type="entry name" value="C2CD5_YbjQ-like_dom"/>
</dbReference>
<feature type="region of interest" description="Disordered" evidence="1">
    <location>
        <begin position="274"/>
        <end position="304"/>
    </location>
</feature>
<dbReference type="GO" id="GO:0005509">
    <property type="term" value="F:calcium ion binding"/>
    <property type="evidence" value="ECO:0007669"/>
    <property type="project" value="TreeGrafter"/>
</dbReference>
<dbReference type="VEuPathDB" id="VectorBase:ADIR004473"/>
<dbReference type="Pfam" id="PF23028">
    <property type="entry name" value="YbjQ_3"/>
    <property type="match status" value="1"/>
</dbReference>
<dbReference type="GO" id="GO:0065002">
    <property type="term" value="P:intracellular protein transmembrane transport"/>
    <property type="evidence" value="ECO:0007669"/>
    <property type="project" value="TreeGrafter"/>
</dbReference>
<organism evidence="3 4">
    <name type="scientific">Anopheles dirus</name>
    <dbReference type="NCBI Taxonomy" id="7168"/>
    <lineage>
        <taxon>Eukaryota</taxon>
        <taxon>Metazoa</taxon>
        <taxon>Ecdysozoa</taxon>
        <taxon>Arthropoda</taxon>
        <taxon>Hexapoda</taxon>
        <taxon>Insecta</taxon>
        <taxon>Pterygota</taxon>
        <taxon>Neoptera</taxon>
        <taxon>Endopterygota</taxon>
        <taxon>Diptera</taxon>
        <taxon>Nematocera</taxon>
        <taxon>Culicoidea</taxon>
        <taxon>Culicidae</taxon>
        <taxon>Anophelinae</taxon>
        <taxon>Anopheles</taxon>
    </lineage>
</organism>
<dbReference type="AlphaFoldDB" id="A0A182N9Z7"/>
<dbReference type="SUPFAM" id="SSF49562">
    <property type="entry name" value="C2 domain (Calcium/lipid-binding domain, CaLB)"/>
    <property type="match status" value="1"/>
</dbReference>
<dbReference type="Pfam" id="PF23128">
    <property type="entry name" value="YbjQ_4"/>
    <property type="match status" value="1"/>
</dbReference>
<dbReference type="Proteomes" id="UP000075884">
    <property type="component" value="Unassembled WGS sequence"/>
</dbReference>
<sequence>MPGKVKVKVLAGRNLPVMDRSSDTTDAFVEIKLGNVTYKTDVCRKTLNPHWNSEWYTFEVEDAELQDEPLQIRLMDYDTYTANDAIGKVYINLSPLLHSTSKSRTGKGSMMSGWLPVYDTIHGVRGEINIIVKVDLFTDFNKFRQSSCGVLFFHSSNIPYGYGIAMYHGFVEELVVNDDPEYQWIDKIRTPRASNEARQLAFMKLSAQVQRKIGIKAIEMGANAVIGYMQCYDLEGDVGVVARGIGTAVSLTKINESFSQHVGEEILVEEHKLSGSSDFGDGSRRALGNSGEGNNLAPGNSPTKLGTPIVNSLLTKDAVNVPMCRRSSDSDLSITPKGSSCPLDKSIGIVRNYGANNGNTKSIMIMNYDMLEMLEYPFFTMTKYPAGIIRYIGKKHTQTPFALLHNNINDTYLLGATVTARSVKLLERVPNPNEPETRDSWWNELRTEVRSHARSLGCNVILGYVEQTTIDDDICVLSATGTAAVISLHFGSDMWMADASLNASGDGGAEGTGKEHMTSSLDRQDFDREYSGSREHTPNTIDGEGVYDGPAGIKCTMCHVPYSLGAVNFRINAVKCSMCKNGIVPDVLITTIEIPDGMAVSGRGSLIQAHTCRVKRDLKSEANGKEISDALPFLEYELHKLLVNKLKIKGMNAIFGLRSNITIGEKTIALIATGTAVYLTALPKPLLPKIVDGSSFPDGRKIQELQQMVQSIVEQNIQAYQLQSVYDSDLDQSQSNATSATGPRGEERDGKELDLVCMQKSVCVLELDDIVELDLLTFEKEPEIAPDGFYVANMQTMPGISPDVLDNVRQFQMFTQVWRAKLPYTLQHTTRNLNKRFQGLLNLIYYKLRSMRPCVLCDLRYKLDFPEPDEIQIVVSGMTLALGDGTARLKRKCSTQPHQTPGPSPSVHVGSAREHLGPMKSSNDDEMMFSLDEDSMDTSGPPMAPASTPAPSIVKSFKTRGSKSVTSSYHSKLNRSGKMIPLKDGYGVDITTLSYIPGGRIEKYLGNFNFFFIRECTSIRETGGICGFVHSFISEVLSIVRAHVTSLGGNAMIAFYLNDLTLMDNVHKNQGQCLISVGGDVVFVSFHKDDK</sequence>
<dbReference type="CDD" id="cd08688">
    <property type="entry name" value="C2_KIAA0528-like"/>
    <property type="match status" value="1"/>
</dbReference>
<keyword evidence="4" id="KW-1185">Reference proteome</keyword>
<dbReference type="Gene3D" id="2.60.40.150">
    <property type="entry name" value="C2 domain"/>
    <property type="match status" value="1"/>
</dbReference>
<evidence type="ECO:0000313" key="3">
    <source>
        <dbReference type="EnsemblMetazoa" id="ADIR004473-PA"/>
    </source>
</evidence>
<feature type="region of interest" description="Disordered" evidence="1">
    <location>
        <begin position="504"/>
        <end position="544"/>
    </location>
</feature>
<feature type="domain" description="C2" evidence="2">
    <location>
        <begin position="1"/>
        <end position="106"/>
    </location>
</feature>